<accession>A0A1K2HKL2</accession>
<feature type="domain" description="HTH tetR-type" evidence="5">
    <location>
        <begin position="9"/>
        <end position="69"/>
    </location>
</feature>
<dbReference type="PANTHER" id="PTHR47506:SF6">
    <property type="entry name" value="HTH-TYPE TRANSCRIPTIONAL REPRESSOR NEMR"/>
    <property type="match status" value="1"/>
</dbReference>
<dbReference type="Proteomes" id="UP000186513">
    <property type="component" value="Unassembled WGS sequence"/>
</dbReference>
<dbReference type="Pfam" id="PF00440">
    <property type="entry name" value="TetR_N"/>
    <property type="match status" value="1"/>
</dbReference>
<keyword evidence="2 4" id="KW-0238">DNA-binding</keyword>
<organism evidence="6 7">
    <name type="scientific">Chitinimonas taiwanensis DSM 18899</name>
    <dbReference type="NCBI Taxonomy" id="1121279"/>
    <lineage>
        <taxon>Bacteria</taxon>
        <taxon>Pseudomonadati</taxon>
        <taxon>Pseudomonadota</taxon>
        <taxon>Betaproteobacteria</taxon>
        <taxon>Neisseriales</taxon>
        <taxon>Chitinibacteraceae</taxon>
        <taxon>Chitinimonas</taxon>
    </lineage>
</organism>
<feature type="DNA-binding region" description="H-T-H motif" evidence="4">
    <location>
        <begin position="32"/>
        <end position="51"/>
    </location>
</feature>
<dbReference type="Gene3D" id="1.10.10.60">
    <property type="entry name" value="Homeodomain-like"/>
    <property type="match status" value="1"/>
</dbReference>
<evidence type="ECO:0000256" key="4">
    <source>
        <dbReference type="PROSITE-ProRule" id="PRU00335"/>
    </source>
</evidence>
<name>A0A1K2HKL2_9NEIS</name>
<dbReference type="PANTHER" id="PTHR47506">
    <property type="entry name" value="TRANSCRIPTIONAL REGULATORY PROTEIN"/>
    <property type="match status" value="1"/>
</dbReference>
<gene>
    <name evidence="6" type="ORF">SAMN02745887_02368</name>
</gene>
<dbReference type="Pfam" id="PF16925">
    <property type="entry name" value="TetR_C_13"/>
    <property type="match status" value="1"/>
</dbReference>
<keyword evidence="7" id="KW-1185">Reference proteome</keyword>
<dbReference type="AlphaFoldDB" id="A0A1K2HKL2"/>
<dbReference type="Gene3D" id="1.10.357.10">
    <property type="entry name" value="Tetracycline Repressor, domain 2"/>
    <property type="match status" value="1"/>
</dbReference>
<dbReference type="InterPro" id="IPR009057">
    <property type="entry name" value="Homeodomain-like_sf"/>
</dbReference>
<dbReference type="OrthoDB" id="326421at2"/>
<dbReference type="PRINTS" id="PR00455">
    <property type="entry name" value="HTHTETR"/>
</dbReference>
<dbReference type="GO" id="GO:0003677">
    <property type="term" value="F:DNA binding"/>
    <property type="evidence" value="ECO:0007669"/>
    <property type="project" value="UniProtKB-UniRule"/>
</dbReference>
<protein>
    <submittedName>
        <fullName evidence="6">Transcriptional regulator, TetR family</fullName>
    </submittedName>
</protein>
<dbReference type="SUPFAM" id="SSF48498">
    <property type="entry name" value="Tetracyclin repressor-like, C-terminal domain"/>
    <property type="match status" value="1"/>
</dbReference>
<dbReference type="EMBL" id="FPKR01000009">
    <property type="protein sequence ID" value="SFZ77364.1"/>
    <property type="molecule type" value="Genomic_DNA"/>
</dbReference>
<keyword evidence="3" id="KW-0804">Transcription</keyword>
<keyword evidence="1" id="KW-0805">Transcription regulation</keyword>
<evidence type="ECO:0000259" key="5">
    <source>
        <dbReference type="PROSITE" id="PS50977"/>
    </source>
</evidence>
<evidence type="ECO:0000256" key="1">
    <source>
        <dbReference type="ARBA" id="ARBA00023015"/>
    </source>
</evidence>
<evidence type="ECO:0000313" key="6">
    <source>
        <dbReference type="EMBL" id="SFZ77364.1"/>
    </source>
</evidence>
<dbReference type="InterPro" id="IPR001647">
    <property type="entry name" value="HTH_TetR"/>
</dbReference>
<dbReference type="RefSeq" id="WP_072428883.1">
    <property type="nucleotide sequence ID" value="NZ_FPKR01000009.1"/>
</dbReference>
<proteinExistence type="predicted"/>
<dbReference type="STRING" id="1121279.SAMN02745887_02368"/>
<evidence type="ECO:0000256" key="2">
    <source>
        <dbReference type="ARBA" id="ARBA00023125"/>
    </source>
</evidence>
<dbReference type="InterPro" id="IPR011075">
    <property type="entry name" value="TetR_C"/>
</dbReference>
<dbReference type="InterPro" id="IPR036271">
    <property type="entry name" value="Tet_transcr_reg_TetR-rel_C_sf"/>
</dbReference>
<evidence type="ECO:0000313" key="7">
    <source>
        <dbReference type="Proteomes" id="UP000186513"/>
    </source>
</evidence>
<evidence type="ECO:0000256" key="3">
    <source>
        <dbReference type="ARBA" id="ARBA00023163"/>
    </source>
</evidence>
<reference evidence="6 7" key="1">
    <citation type="submission" date="2016-11" db="EMBL/GenBank/DDBJ databases">
        <authorList>
            <person name="Jaros S."/>
            <person name="Januszkiewicz K."/>
            <person name="Wedrychowicz H."/>
        </authorList>
    </citation>
    <scope>NUCLEOTIDE SEQUENCE [LARGE SCALE GENOMIC DNA]</scope>
    <source>
        <strain evidence="6 7">DSM 18899</strain>
    </source>
</reference>
<dbReference type="PROSITE" id="PS50977">
    <property type="entry name" value="HTH_TETR_2"/>
    <property type="match status" value="1"/>
</dbReference>
<sequence>MSRTASKGEATRDAILDAAIALAREVGLGALTIGGLAERVGMSKSGLFAHFGAKEELQLATLKAAQLRFDEQVSKVAFQAPRGVERLRALFERWLSWAAAQRQPGGCLMIAAASEFDDVPGPVRDFLAEQQRGWLLGLGRTVQFAIDSGDLPADTDCEQFAFELFGLILSTHHHVRLLNDAHFLASARRGLERLIVAPPRHNA</sequence>
<dbReference type="SUPFAM" id="SSF46689">
    <property type="entry name" value="Homeodomain-like"/>
    <property type="match status" value="1"/>
</dbReference>